<keyword evidence="2" id="KW-1185">Reference proteome</keyword>
<dbReference type="Proteomes" id="UP001283361">
    <property type="component" value="Unassembled WGS sequence"/>
</dbReference>
<evidence type="ECO:0000313" key="2">
    <source>
        <dbReference type="Proteomes" id="UP001283361"/>
    </source>
</evidence>
<gene>
    <name evidence="1" type="ORF">RRG08_043950</name>
</gene>
<comment type="caution">
    <text evidence="1">The sequence shown here is derived from an EMBL/GenBank/DDBJ whole genome shotgun (WGS) entry which is preliminary data.</text>
</comment>
<protein>
    <submittedName>
        <fullName evidence="1">Uncharacterized protein</fullName>
    </submittedName>
</protein>
<evidence type="ECO:0000313" key="1">
    <source>
        <dbReference type="EMBL" id="KAK3728325.1"/>
    </source>
</evidence>
<accession>A0AAE0Y0B8</accession>
<reference evidence="1" key="1">
    <citation type="journal article" date="2023" name="G3 (Bethesda)">
        <title>A reference genome for the long-term kleptoplast-retaining sea slug Elysia crispata morphotype clarki.</title>
        <authorList>
            <person name="Eastman K.E."/>
            <person name="Pendleton A.L."/>
            <person name="Shaikh M.A."/>
            <person name="Suttiyut T."/>
            <person name="Ogas R."/>
            <person name="Tomko P."/>
            <person name="Gavelis G."/>
            <person name="Widhalm J.R."/>
            <person name="Wisecaver J.H."/>
        </authorList>
    </citation>
    <scope>NUCLEOTIDE SEQUENCE</scope>
    <source>
        <strain evidence="1">ECLA1</strain>
    </source>
</reference>
<sequence length="180" mass="20301">MYKINQTRIGQHMHRAQRLDRLHRTGIELKYVQSETRLGSVPVNARPIRILARCAVDTSQCELFDPFPSQNSQEARTGAPQLLWLVIDGQCLTIGTHTVCVLVPLVQRHAFNLSRCVFKPRHVPCRITHVLTNTRGSPNPHPLTPSTIHQRWFGVVVVSRCCRPPLVSSGPSWVSAILFT</sequence>
<dbReference type="EMBL" id="JAWDGP010007193">
    <property type="protein sequence ID" value="KAK3728325.1"/>
    <property type="molecule type" value="Genomic_DNA"/>
</dbReference>
<proteinExistence type="predicted"/>
<name>A0AAE0Y0B8_9GAST</name>
<organism evidence="1 2">
    <name type="scientific">Elysia crispata</name>
    <name type="common">lettuce slug</name>
    <dbReference type="NCBI Taxonomy" id="231223"/>
    <lineage>
        <taxon>Eukaryota</taxon>
        <taxon>Metazoa</taxon>
        <taxon>Spiralia</taxon>
        <taxon>Lophotrochozoa</taxon>
        <taxon>Mollusca</taxon>
        <taxon>Gastropoda</taxon>
        <taxon>Heterobranchia</taxon>
        <taxon>Euthyneura</taxon>
        <taxon>Panpulmonata</taxon>
        <taxon>Sacoglossa</taxon>
        <taxon>Placobranchoidea</taxon>
        <taxon>Plakobranchidae</taxon>
        <taxon>Elysia</taxon>
    </lineage>
</organism>
<dbReference type="AlphaFoldDB" id="A0AAE0Y0B8"/>